<gene>
    <name evidence="8" type="ORF">HAX54_017353</name>
</gene>
<dbReference type="InterPro" id="IPR001128">
    <property type="entry name" value="Cyt_P450"/>
</dbReference>
<evidence type="ECO:0008006" key="10">
    <source>
        <dbReference type="Google" id="ProtNLM"/>
    </source>
</evidence>
<reference evidence="8 9" key="1">
    <citation type="journal article" date="2021" name="BMC Genomics">
        <title>Datura genome reveals duplications of psychoactive alkaloid biosynthetic genes and high mutation rate following tissue culture.</title>
        <authorList>
            <person name="Rajewski A."/>
            <person name="Carter-House D."/>
            <person name="Stajich J."/>
            <person name="Litt A."/>
        </authorList>
    </citation>
    <scope>NUCLEOTIDE SEQUENCE [LARGE SCALE GENOMIC DNA]</scope>
    <source>
        <strain evidence="8">AR-01</strain>
    </source>
</reference>
<feature type="signal peptide" evidence="7">
    <location>
        <begin position="1"/>
        <end position="20"/>
    </location>
</feature>
<keyword evidence="7" id="KW-0732">Signal</keyword>
<dbReference type="PANTHER" id="PTHR47955:SF8">
    <property type="entry name" value="CYTOCHROME P450 71D11-LIKE"/>
    <property type="match status" value="1"/>
</dbReference>
<protein>
    <recommendedName>
        <fullName evidence="10">Cytochrome P450</fullName>
    </recommendedName>
</protein>
<dbReference type="PANTHER" id="PTHR47955">
    <property type="entry name" value="CYTOCHROME P450 FAMILY 71 PROTEIN"/>
    <property type="match status" value="1"/>
</dbReference>
<dbReference type="Gene3D" id="1.10.630.10">
    <property type="entry name" value="Cytochrome P450"/>
    <property type="match status" value="1"/>
</dbReference>
<comment type="similarity">
    <text evidence="1 6">Belongs to the cytochrome P450 family.</text>
</comment>
<evidence type="ECO:0000256" key="6">
    <source>
        <dbReference type="RuleBase" id="RU000461"/>
    </source>
</evidence>
<keyword evidence="5 6" id="KW-0408">Iron</keyword>
<name>A0ABS8UKJ8_DATST</name>
<evidence type="ECO:0000256" key="4">
    <source>
        <dbReference type="ARBA" id="ARBA00023002"/>
    </source>
</evidence>
<keyword evidence="3 6" id="KW-0479">Metal-binding</keyword>
<dbReference type="InterPro" id="IPR017972">
    <property type="entry name" value="Cyt_P450_CS"/>
</dbReference>
<dbReference type="CDD" id="cd11072">
    <property type="entry name" value="CYP71-like"/>
    <property type="match status" value="1"/>
</dbReference>
<feature type="chain" id="PRO_5047370580" description="Cytochrome P450" evidence="7">
    <location>
        <begin position="21"/>
        <end position="509"/>
    </location>
</feature>
<dbReference type="PRINTS" id="PR00385">
    <property type="entry name" value="P450"/>
</dbReference>
<dbReference type="InterPro" id="IPR036396">
    <property type="entry name" value="Cyt_P450_sf"/>
</dbReference>
<keyword evidence="6" id="KW-0503">Monooxygenase</keyword>
<evidence type="ECO:0000256" key="1">
    <source>
        <dbReference type="ARBA" id="ARBA00010617"/>
    </source>
</evidence>
<dbReference type="EMBL" id="JACEIK010002148">
    <property type="protein sequence ID" value="MCD9559423.1"/>
    <property type="molecule type" value="Genomic_DNA"/>
</dbReference>
<evidence type="ECO:0000256" key="5">
    <source>
        <dbReference type="ARBA" id="ARBA00023004"/>
    </source>
</evidence>
<dbReference type="PROSITE" id="PS00086">
    <property type="entry name" value="CYTOCHROME_P450"/>
    <property type="match status" value="1"/>
</dbReference>
<dbReference type="Proteomes" id="UP000823775">
    <property type="component" value="Unassembled WGS sequence"/>
</dbReference>
<organism evidence="8 9">
    <name type="scientific">Datura stramonium</name>
    <name type="common">Jimsonweed</name>
    <name type="synonym">Common thornapple</name>
    <dbReference type="NCBI Taxonomy" id="4076"/>
    <lineage>
        <taxon>Eukaryota</taxon>
        <taxon>Viridiplantae</taxon>
        <taxon>Streptophyta</taxon>
        <taxon>Embryophyta</taxon>
        <taxon>Tracheophyta</taxon>
        <taxon>Spermatophyta</taxon>
        <taxon>Magnoliopsida</taxon>
        <taxon>eudicotyledons</taxon>
        <taxon>Gunneridae</taxon>
        <taxon>Pentapetalae</taxon>
        <taxon>asterids</taxon>
        <taxon>lamiids</taxon>
        <taxon>Solanales</taxon>
        <taxon>Solanaceae</taxon>
        <taxon>Solanoideae</taxon>
        <taxon>Datureae</taxon>
        <taxon>Datura</taxon>
    </lineage>
</organism>
<dbReference type="Pfam" id="PF00067">
    <property type="entry name" value="p450"/>
    <property type="match status" value="1"/>
</dbReference>
<comment type="caution">
    <text evidence="8">The sequence shown here is derived from an EMBL/GenBank/DDBJ whole genome shotgun (WGS) entry which is preliminary data.</text>
</comment>
<accession>A0ABS8UKJ8</accession>
<evidence type="ECO:0000256" key="7">
    <source>
        <dbReference type="SAM" id="SignalP"/>
    </source>
</evidence>
<sequence>MEISFFIVTVLLIFLPLLLALVKKHKRVKNLPPGPWKLPLMGNLHQLGISHPHVALKELSEKYGPLMHLKLGERSTIVISSYKMLKELVKTSDTAFSNRPELLVSKTVAYDGRDIAFAPYGDYWKEMRKICTSELLSTKRVHSTYPLMEEEISRFVKTIKESYSSSSSVEGTPINIYECLNSLTCAIICRASVGTACNDPNSLISAIKKVTPLAGIFNISDLFPSLKFLDPFVTGSNQRLLKIHHESCDRVLEQVVREHEESIRKNNSEPVDQEDLLHLLLRIREKESHNFQIPITRENIKAIVLDMFIGGTDSTSIIMEWALSELIKNPTVMKKAQSEVREILKGKKIVDHSDMQNLKYLKLVVKETLRLHPPGFLSLPRESTQQCEVNGYVIPNKTIALVNMYAMGRDPEYWRDPEKFMPDRFNDVEIKGSTNVPMEFLAFGFGKRSCPGMSFGIASIELTLARLLYHFDWTLPNGMHPEDLDMSENSGAAATRKKRLYLIASPYHY</sequence>
<dbReference type="PRINTS" id="PR00463">
    <property type="entry name" value="EP450I"/>
</dbReference>
<keyword evidence="4 6" id="KW-0560">Oxidoreductase</keyword>
<proteinExistence type="inferred from homology"/>
<evidence type="ECO:0000256" key="3">
    <source>
        <dbReference type="ARBA" id="ARBA00022723"/>
    </source>
</evidence>
<dbReference type="InterPro" id="IPR002401">
    <property type="entry name" value="Cyt_P450_E_grp-I"/>
</dbReference>
<evidence type="ECO:0000313" key="8">
    <source>
        <dbReference type="EMBL" id="MCD9559423.1"/>
    </source>
</evidence>
<evidence type="ECO:0000313" key="9">
    <source>
        <dbReference type="Proteomes" id="UP000823775"/>
    </source>
</evidence>
<evidence type="ECO:0000256" key="2">
    <source>
        <dbReference type="ARBA" id="ARBA00022617"/>
    </source>
</evidence>
<keyword evidence="2 6" id="KW-0349">Heme</keyword>
<keyword evidence="9" id="KW-1185">Reference proteome</keyword>
<dbReference type="SUPFAM" id="SSF48264">
    <property type="entry name" value="Cytochrome P450"/>
    <property type="match status" value="1"/>
</dbReference>